<evidence type="ECO:0000313" key="1">
    <source>
        <dbReference type="EMBL" id="SMO61485.1"/>
    </source>
</evidence>
<proteinExistence type="predicted"/>
<dbReference type="AlphaFoldDB" id="A0A521CQ37"/>
<accession>A0A521CQ37</accession>
<sequence>MKLKLIQSGGFAGRSKSAEEELSSYPKQVQEYLDGQIAAFQSKAALAPQSADPDSFRYFIEYKGSRIPCDDQIGQLPELAEIIIQLKAKLHY</sequence>
<dbReference type="EMBL" id="FXTN01000004">
    <property type="protein sequence ID" value="SMO61485.1"/>
    <property type="molecule type" value="Genomic_DNA"/>
</dbReference>
<name>A0A521CQ37_9SPHI</name>
<dbReference type="OrthoDB" id="680157at2"/>
<keyword evidence="2" id="KW-1185">Reference proteome</keyword>
<evidence type="ECO:0000313" key="2">
    <source>
        <dbReference type="Proteomes" id="UP000320300"/>
    </source>
</evidence>
<dbReference type="Proteomes" id="UP000320300">
    <property type="component" value="Unassembled WGS sequence"/>
</dbReference>
<gene>
    <name evidence="1" type="ORF">SAMN06265348_104104</name>
</gene>
<organism evidence="1 2">
    <name type="scientific">Pedobacter westerhofensis</name>
    <dbReference type="NCBI Taxonomy" id="425512"/>
    <lineage>
        <taxon>Bacteria</taxon>
        <taxon>Pseudomonadati</taxon>
        <taxon>Bacteroidota</taxon>
        <taxon>Sphingobacteriia</taxon>
        <taxon>Sphingobacteriales</taxon>
        <taxon>Sphingobacteriaceae</taxon>
        <taxon>Pedobacter</taxon>
    </lineage>
</organism>
<dbReference type="RefSeq" id="WP_142527813.1">
    <property type="nucleotide sequence ID" value="NZ_CBCSJO010000001.1"/>
</dbReference>
<protein>
    <submittedName>
        <fullName evidence="1">Uncharacterized protein</fullName>
    </submittedName>
</protein>
<reference evidence="1 2" key="1">
    <citation type="submission" date="2017-05" db="EMBL/GenBank/DDBJ databases">
        <authorList>
            <person name="Varghese N."/>
            <person name="Submissions S."/>
        </authorList>
    </citation>
    <scope>NUCLEOTIDE SEQUENCE [LARGE SCALE GENOMIC DNA]</scope>
    <source>
        <strain evidence="1 2">DSM 19036</strain>
    </source>
</reference>